<dbReference type="PROSITE" id="PS51687">
    <property type="entry name" value="SAM_MT_RNA_M5U"/>
    <property type="match status" value="1"/>
</dbReference>
<dbReference type="Proteomes" id="UP000295122">
    <property type="component" value="Unassembled WGS sequence"/>
</dbReference>
<evidence type="ECO:0000313" key="7">
    <source>
        <dbReference type="EMBL" id="TDR94313.1"/>
    </source>
</evidence>
<keyword evidence="2 6" id="KW-0489">Methyltransferase</keyword>
<sequence>MAEQLRIDRLGAGGDGIADTAAGPVPVPYALPGERVTVEPGGKRARLLSVDEASPDRVEPFCIYFGRCGGCVSQHLAAEPYAAWKREKVVSTLARAGLAPPIGALADGHGAGRRRMVLHARRIDGEVRSGFMAAGSHDLVPIEHCPITVPALHPAPAIAARLAAVVIASGKPIDVAVTASEAGLDADLRGSGKASDKQRQSLIALAAELDLARVSIHGDVLVERRPPAVPMGRAAPVPPPGGFLQATAAGEAALTALVLEGVGKAKRVADLFCGVGPFALRLAERAEVHAVEGEAALLAALDKAARRTEGLRRITTEQRDLFRRPLLPTEFERFDAAVIDPPRQGAEAQIRQMIPSSLDRVIMVSCDAGTFARDAAALVSGGFALESVVPVDQFKWSAHVELVGTFRRERGRGGRSPRRR</sequence>
<proteinExistence type="inferred from homology"/>
<name>A0A4R7C7Z5_9HYPH</name>
<protein>
    <submittedName>
        <fullName evidence="7">23S rRNA (Uracil1939-C5)-methyltransferase</fullName>
    </submittedName>
</protein>
<keyword evidence="1" id="KW-0004">4Fe-4S</keyword>
<evidence type="ECO:0000256" key="2">
    <source>
        <dbReference type="ARBA" id="ARBA00022603"/>
    </source>
</evidence>
<evidence type="ECO:0000256" key="6">
    <source>
        <dbReference type="PROSITE-ProRule" id="PRU01024"/>
    </source>
</evidence>
<keyword evidence="3 6" id="KW-0808">Transferase</keyword>
<dbReference type="Pfam" id="PF05958">
    <property type="entry name" value="tRNA_U5-meth_tr"/>
    <property type="match status" value="1"/>
</dbReference>
<comment type="similarity">
    <text evidence="6">Belongs to the class I-like SAM-binding methyltransferase superfamily. RNA M5U methyltransferase family.</text>
</comment>
<keyword evidence="4 6" id="KW-0949">S-adenosyl-L-methionine</keyword>
<dbReference type="InterPro" id="IPR010280">
    <property type="entry name" value="U5_MeTrfase_fam"/>
</dbReference>
<dbReference type="GO" id="GO:0070041">
    <property type="term" value="F:rRNA (uridine-C5-)-methyltransferase activity"/>
    <property type="evidence" value="ECO:0007669"/>
    <property type="project" value="TreeGrafter"/>
</dbReference>
<dbReference type="PANTHER" id="PTHR11061:SF49">
    <property type="entry name" value="23S RRNA (URACIL(1939)-C(5))-METHYLTRANSFERASE RLMD"/>
    <property type="match status" value="1"/>
</dbReference>
<reference evidence="7 8" key="1">
    <citation type="submission" date="2019-03" db="EMBL/GenBank/DDBJ databases">
        <title>Genomic Encyclopedia of Type Strains, Phase IV (KMG-IV): sequencing the most valuable type-strain genomes for metagenomic binning, comparative biology and taxonomic classification.</title>
        <authorList>
            <person name="Goeker M."/>
        </authorList>
    </citation>
    <scope>NUCLEOTIDE SEQUENCE [LARGE SCALE GENOMIC DNA]</scope>
    <source>
        <strain evidence="7 8">DSM 25903</strain>
    </source>
</reference>
<keyword evidence="8" id="KW-1185">Reference proteome</keyword>
<dbReference type="Gene3D" id="2.40.50.1070">
    <property type="match status" value="1"/>
</dbReference>
<dbReference type="RefSeq" id="WP_166652380.1">
    <property type="nucleotide sequence ID" value="NZ_SNZR01000011.1"/>
</dbReference>
<evidence type="ECO:0000256" key="3">
    <source>
        <dbReference type="ARBA" id="ARBA00022679"/>
    </source>
</evidence>
<evidence type="ECO:0000313" key="8">
    <source>
        <dbReference type="Proteomes" id="UP000295122"/>
    </source>
</evidence>
<keyword evidence="1" id="KW-0408">Iron</keyword>
<dbReference type="Gene3D" id="3.40.50.150">
    <property type="entry name" value="Vaccinia Virus protein VP39"/>
    <property type="match status" value="1"/>
</dbReference>
<evidence type="ECO:0000256" key="4">
    <source>
        <dbReference type="ARBA" id="ARBA00022691"/>
    </source>
</evidence>
<dbReference type="Gene3D" id="2.40.50.140">
    <property type="entry name" value="Nucleic acid-binding proteins"/>
    <property type="match status" value="1"/>
</dbReference>
<organism evidence="7 8">
    <name type="scientific">Enterovirga rhinocerotis</name>
    <dbReference type="NCBI Taxonomy" id="1339210"/>
    <lineage>
        <taxon>Bacteria</taxon>
        <taxon>Pseudomonadati</taxon>
        <taxon>Pseudomonadota</taxon>
        <taxon>Alphaproteobacteria</taxon>
        <taxon>Hyphomicrobiales</taxon>
        <taxon>Methylobacteriaceae</taxon>
        <taxon>Enterovirga</taxon>
    </lineage>
</organism>
<feature type="active site" description="Nucleophile" evidence="6">
    <location>
        <position position="366"/>
    </location>
</feature>
<dbReference type="EMBL" id="SNZR01000011">
    <property type="protein sequence ID" value="TDR94313.1"/>
    <property type="molecule type" value="Genomic_DNA"/>
</dbReference>
<evidence type="ECO:0000256" key="1">
    <source>
        <dbReference type="ARBA" id="ARBA00022485"/>
    </source>
</evidence>
<dbReference type="InterPro" id="IPR029063">
    <property type="entry name" value="SAM-dependent_MTases_sf"/>
</dbReference>
<comment type="caution">
    <text evidence="7">The sequence shown here is derived from an EMBL/GenBank/DDBJ whole genome shotgun (WGS) entry which is preliminary data.</text>
</comment>
<evidence type="ECO:0000256" key="5">
    <source>
        <dbReference type="ARBA" id="ARBA00023014"/>
    </source>
</evidence>
<dbReference type="PANTHER" id="PTHR11061">
    <property type="entry name" value="RNA M5U METHYLTRANSFERASE"/>
    <property type="match status" value="1"/>
</dbReference>
<feature type="binding site" evidence="6">
    <location>
        <position position="272"/>
    </location>
    <ligand>
        <name>S-adenosyl-L-methionine</name>
        <dbReference type="ChEBI" id="CHEBI:59789"/>
    </ligand>
</feature>
<feature type="binding site" evidence="6">
    <location>
        <position position="245"/>
    </location>
    <ligand>
        <name>S-adenosyl-L-methionine</name>
        <dbReference type="ChEBI" id="CHEBI:59789"/>
    </ligand>
</feature>
<keyword evidence="1" id="KW-0479">Metal-binding</keyword>
<gene>
    <name evidence="7" type="ORF">EV668_1598</name>
</gene>
<accession>A0A4R7C7Z5</accession>
<dbReference type="SUPFAM" id="SSF50249">
    <property type="entry name" value="Nucleic acid-binding proteins"/>
    <property type="match status" value="1"/>
</dbReference>
<dbReference type="SUPFAM" id="SSF53335">
    <property type="entry name" value="S-adenosyl-L-methionine-dependent methyltransferases"/>
    <property type="match status" value="1"/>
</dbReference>
<dbReference type="AlphaFoldDB" id="A0A4R7C7Z5"/>
<feature type="binding site" evidence="6">
    <location>
        <position position="292"/>
    </location>
    <ligand>
        <name>S-adenosyl-L-methionine</name>
        <dbReference type="ChEBI" id="CHEBI:59789"/>
    </ligand>
</feature>
<dbReference type="GO" id="GO:0051539">
    <property type="term" value="F:4 iron, 4 sulfur cluster binding"/>
    <property type="evidence" value="ECO:0007669"/>
    <property type="project" value="UniProtKB-KW"/>
</dbReference>
<dbReference type="GO" id="GO:0070475">
    <property type="term" value="P:rRNA base methylation"/>
    <property type="evidence" value="ECO:0007669"/>
    <property type="project" value="TreeGrafter"/>
</dbReference>
<dbReference type="InterPro" id="IPR012340">
    <property type="entry name" value="NA-bd_OB-fold"/>
</dbReference>
<keyword evidence="5" id="KW-0411">Iron-sulfur</keyword>
<feature type="binding site" evidence="6">
    <location>
        <position position="340"/>
    </location>
    <ligand>
        <name>S-adenosyl-L-methionine</name>
        <dbReference type="ChEBI" id="CHEBI:59789"/>
    </ligand>
</feature>